<comment type="caution">
    <text evidence="1">The sequence shown here is derived from an EMBL/GenBank/DDBJ whole genome shotgun (WGS) entry which is preliminary data.</text>
</comment>
<dbReference type="EMBL" id="JABFAC010249744">
    <property type="protein sequence ID" value="MBA0638038.1"/>
    <property type="molecule type" value="Genomic_DNA"/>
</dbReference>
<keyword evidence="2" id="KW-1185">Reference proteome</keyword>
<name>A0A7J8TIK4_GOSDV</name>
<organism evidence="1 2">
    <name type="scientific">Gossypium davidsonii</name>
    <name type="common">Davidson's cotton</name>
    <name type="synonym">Gossypium klotzschianum subsp. davidsonii</name>
    <dbReference type="NCBI Taxonomy" id="34287"/>
    <lineage>
        <taxon>Eukaryota</taxon>
        <taxon>Viridiplantae</taxon>
        <taxon>Streptophyta</taxon>
        <taxon>Embryophyta</taxon>
        <taxon>Tracheophyta</taxon>
        <taxon>Spermatophyta</taxon>
        <taxon>Magnoliopsida</taxon>
        <taxon>eudicotyledons</taxon>
        <taxon>Gunneridae</taxon>
        <taxon>Pentapetalae</taxon>
        <taxon>rosids</taxon>
        <taxon>malvids</taxon>
        <taxon>Malvales</taxon>
        <taxon>Malvaceae</taxon>
        <taxon>Malvoideae</taxon>
        <taxon>Gossypium</taxon>
    </lineage>
</organism>
<gene>
    <name evidence="1" type="ORF">Godav_005329</name>
</gene>
<feature type="non-terminal residue" evidence="1">
    <location>
        <position position="54"/>
    </location>
</feature>
<evidence type="ECO:0000313" key="2">
    <source>
        <dbReference type="Proteomes" id="UP000593561"/>
    </source>
</evidence>
<evidence type="ECO:0000313" key="1">
    <source>
        <dbReference type="EMBL" id="MBA0638038.1"/>
    </source>
</evidence>
<proteinExistence type="predicted"/>
<sequence>MDVFWPCFWVQWVREMLQTLNCRPLRMVWRSLQIRVGLGVNTFSLSLSPCFLFL</sequence>
<reference evidence="1 2" key="1">
    <citation type="journal article" date="2019" name="Genome Biol. Evol.">
        <title>Insights into the evolution of the New World diploid cottons (Gossypium, subgenus Houzingenia) based on genome sequencing.</title>
        <authorList>
            <person name="Grover C.E."/>
            <person name="Arick M.A. 2nd"/>
            <person name="Thrash A."/>
            <person name="Conover J.L."/>
            <person name="Sanders W.S."/>
            <person name="Peterson D.G."/>
            <person name="Frelichowski J.E."/>
            <person name="Scheffler J.A."/>
            <person name="Scheffler B.E."/>
            <person name="Wendel J.F."/>
        </authorList>
    </citation>
    <scope>NUCLEOTIDE SEQUENCE [LARGE SCALE GENOMIC DNA]</scope>
    <source>
        <strain evidence="1">27</strain>
        <tissue evidence="1">Leaf</tissue>
    </source>
</reference>
<accession>A0A7J8TIK4</accession>
<protein>
    <submittedName>
        <fullName evidence="1">Uncharacterized protein</fullName>
    </submittedName>
</protein>
<dbReference type="AlphaFoldDB" id="A0A7J8TIK4"/>
<dbReference type="Proteomes" id="UP000593561">
    <property type="component" value="Unassembled WGS sequence"/>
</dbReference>